<dbReference type="AlphaFoldDB" id="A0A845DCY5"/>
<reference evidence="1 2" key="1">
    <citation type="submission" date="2019-09" db="EMBL/GenBank/DDBJ databases">
        <title>Characterisation of the sponge microbiome using genome-centric metagenomics.</title>
        <authorList>
            <person name="Engelberts J.P."/>
            <person name="Robbins S.J."/>
            <person name="De Goeij J.M."/>
            <person name="Aranda M."/>
            <person name="Bell S.C."/>
            <person name="Webster N.S."/>
        </authorList>
    </citation>
    <scope>NUCLEOTIDE SEQUENCE [LARGE SCALE GENOMIC DNA]</scope>
    <source>
        <strain evidence="1">SB0662_bin_43</strain>
    </source>
</reference>
<dbReference type="EMBL" id="VXOY01000029">
    <property type="protein sequence ID" value="MYE38524.1"/>
    <property type="molecule type" value="Genomic_DNA"/>
</dbReference>
<comment type="caution">
    <text evidence="1">The sequence shown here is derived from an EMBL/GenBank/DDBJ whole genome shotgun (WGS) entry which is preliminary data.</text>
</comment>
<accession>A0A845DCY5</accession>
<gene>
    <name evidence="1" type="ORF">F4X82_03355</name>
</gene>
<evidence type="ECO:0000313" key="1">
    <source>
        <dbReference type="EMBL" id="MYE38524.1"/>
    </source>
</evidence>
<name>A0A845DCY5_9BACT</name>
<dbReference type="Proteomes" id="UP000449092">
    <property type="component" value="Unassembled WGS sequence"/>
</dbReference>
<sequence length="360" mass="40403">MKSRVIAIGLAALVVLGVLLAAGGFVSAGTGSTSTNNAFATRVIGVTPQDGERGLIWWGGGTILQLATRMSQNGCDLDVVYSLESYKNAATYELASSYRVGGTEEQNHEFLSKYGDTISAGTRFIVVCKDAPTYGFSDQHYDDWDCDDKWSESWSGEVTQNVLSRIATMKDLCFLQFATEDEAYAEMGRSIAFPSQYLSYHSYSSDLEGRVSLGDDVFRPVVVVIETHSDAEYHMMWSQVYEACHAQQEWYVYHTGMQERDPHSVWWDVWTTTPAGEDFVDLLRWEKDDGGVWELPEESIFRNLGVSSPAETAAILCMIYFLDQMDLRSEFDYRASQTQYIPEEVTDWIEQYVAVLPSGS</sequence>
<evidence type="ECO:0000313" key="2">
    <source>
        <dbReference type="Proteomes" id="UP000449092"/>
    </source>
</evidence>
<proteinExistence type="predicted"/>
<protein>
    <submittedName>
        <fullName evidence="1">Uncharacterized protein</fullName>
    </submittedName>
</protein>
<organism evidence="1 2">
    <name type="scientific">Candidatus Spechtbacteria bacterium SB0662_bin_43</name>
    <dbReference type="NCBI Taxonomy" id="2604897"/>
    <lineage>
        <taxon>Bacteria</taxon>
        <taxon>Candidatus Spechtiibacteriota</taxon>
    </lineage>
</organism>